<dbReference type="Proteomes" id="UP001305779">
    <property type="component" value="Unassembled WGS sequence"/>
</dbReference>
<dbReference type="InterPro" id="IPR051532">
    <property type="entry name" value="Ester_Hydrolysis_Enzymes"/>
</dbReference>
<comment type="caution">
    <text evidence="3">The sequence shown here is derived from an EMBL/GenBank/DDBJ whole genome shotgun (WGS) entry which is preliminary data.</text>
</comment>
<dbReference type="InterPro" id="IPR013830">
    <property type="entry name" value="SGNH_hydro"/>
</dbReference>
<keyword evidence="4" id="KW-1185">Reference proteome</keyword>
<dbReference type="EMBL" id="JAXOVC010000006">
    <property type="protein sequence ID" value="KAK4500734.1"/>
    <property type="molecule type" value="Genomic_DNA"/>
</dbReference>
<dbReference type="Pfam" id="PF13472">
    <property type="entry name" value="Lipase_GDSL_2"/>
    <property type="match status" value="1"/>
</dbReference>
<name>A0ABR0EGV1_ZASCE</name>
<dbReference type="CDD" id="cd01833">
    <property type="entry name" value="XynB_like"/>
    <property type="match status" value="1"/>
</dbReference>
<keyword evidence="1" id="KW-0472">Membrane</keyword>
<accession>A0ABR0EGV1</accession>
<sequence length="281" mass="30914">MGAYRYGVFMLAAVLTFLTFGLLSEKWESRPRTAPKAKYAGCPVSPDALMRIMPVGDSLTEGMGSSDYNGYRLFLYNLLMEKCSERYVEFIGSQHSGSYASNDMYGLSQTEGYSGYSIDHFLAHSREGLSATLARNPSVILLHIGTNDMSPLRVPNAPSPATAPERLTDLIDIILTSAPNAVLLVAQLVHSPNAGWTDHSPAYNAAIPRIVARKQRKGYKIMTVDMRSVGAECVRNLDGSDVVCEDLIEDGVHPRDKGYEKMAAIWYEGLRNATNRGYFAV</sequence>
<protein>
    <recommendedName>
        <fullName evidence="2">SGNH hydrolase-type esterase domain-containing protein</fullName>
    </recommendedName>
</protein>
<dbReference type="PANTHER" id="PTHR30383">
    <property type="entry name" value="THIOESTERASE 1/PROTEASE 1/LYSOPHOSPHOLIPASE L1"/>
    <property type="match status" value="1"/>
</dbReference>
<gene>
    <name evidence="3" type="ORF">PRZ48_008924</name>
</gene>
<evidence type="ECO:0000313" key="4">
    <source>
        <dbReference type="Proteomes" id="UP001305779"/>
    </source>
</evidence>
<dbReference type="InterPro" id="IPR036514">
    <property type="entry name" value="SGNH_hydro_sf"/>
</dbReference>
<keyword evidence="1" id="KW-1133">Transmembrane helix</keyword>
<evidence type="ECO:0000256" key="1">
    <source>
        <dbReference type="SAM" id="Phobius"/>
    </source>
</evidence>
<feature type="transmembrane region" description="Helical" evidence="1">
    <location>
        <begin position="6"/>
        <end position="23"/>
    </location>
</feature>
<feature type="domain" description="SGNH hydrolase-type esterase" evidence="2">
    <location>
        <begin position="55"/>
        <end position="260"/>
    </location>
</feature>
<dbReference type="PANTHER" id="PTHR30383:SF5">
    <property type="entry name" value="SGNH HYDROLASE-TYPE ESTERASE DOMAIN-CONTAINING PROTEIN"/>
    <property type="match status" value="1"/>
</dbReference>
<evidence type="ECO:0000313" key="3">
    <source>
        <dbReference type="EMBL" id="KAK4500734.1"/>
    </source>
</evidence>
<reference evidence="3 4" key="1">
    <citation type="journal article" date="2023" name="G3 (Bethesda)">
        <title>A chromosome-level genome assembly of Zasmidium syzygii isolated from banana leaves.</title>
        <authorList>
            <person name="van Westerhoven A.C."/>
            <person name="Mehrabi R."/>
            <person name="Talebi R."/>
            <person name="Steentjes M.B.F."/>
            <person name="Corcolon B."/>
            <person name="Chong P.A."/>
            <person name="Kema G.H.J."/>
            <person name="Seidl M.F."/>
        </authorList>
    </citation>
    <scope>NUCLEOTIDE SEQUENCE [LARGE SCALE GENOMIC DNA]</scope>
    <source>
        <strain evidence="3 4">P124</strain>
    </source>
</reference>
<proteinExistence type="predicted"/>
<organism evidence="3 4">
    <name type="scientific">Zasmidium cellare</name>
    <name type="common">Wine cellar mold</name>
    <name type="synonym">Racodium cellare</name>
    <dbReference type="NCBI Taxonomy" id="395010"/>
    <lineage>
        <taxon>Eukaryota</taxon>
        <taxon>Fungi</taxon>
        <taxon>Dikarya</taxon>
        <taxon>Ascomycota</taxon>
        <taxon>Pezizomycotina</taxon>
        <taxon>Dothideomycetes</taxon>
        <taxon>Dothideomycetidae</taxon>
        <taxon>Mycosphaerellales</taxon>
        <taxon>Mycosphaerellaceae</taxon>
        <taxon>Zasmidium</taxon>
    </lineage>
</organism>
<keyword evidence="1" id="KW-0812">Transmembrane</keyword>
<evidence type="ECO:0000259" key="2">
    <source>
        <dbReference type="Pfam" id="PF13472"/>
    </source>
</evidence>
<dbReference type="Gene3D" id="3.40.50.1110">
    <property type="entry name" value="SGNH hydrolase"/>
    <property type="match status" value="1"/>
</dbReference>
<dbReference type="SUPFAM" id="SSF52266">
    <property type="entry name" value="SGNH hydrolase"/>
    <property type="match status" value="1"/>
</dbReference>